<evidence type="ECO:0000259" key="2">
    <source>
        <dbReference type="Pfam" id="PF03629"/>
    </source>
</evidence>
<name>A0A7X1AZ16_9BACT</name>
<evidence type="ECO:0000256" key="1">
    <source>
        <dbReference type="ARBA" id="ARBA00022801"/>
    </source>
</evidence>
<dbReference type="GO" id="GO:0001681">
    <property type="term" value="F:sialate O-acetylesterase activity"/>
    <property type="evidence" value="ECO:0007669"/>
    <property type="project" value="InterPro"/>
</dbReference>
<dbReference type="RefSeq" id="WP_185693271.1">
    <property type="nucleotide sequence ID" value="NZ_JACHVA010000101.1"/>
</dbReference>
<protein>
    <recommendedName>
        <fullName evidence="2">Sialate O-acetylesterase domain-containing protein</fullName>
    </recommendedName>
</protein>
<accession>A0A7X1AZ16</accession>
<dbReference type="GO" id="GO:0005975">
    <property type="term" value="P:carbohydrate metabolic process"/>
    <property type="evidence" value="ECO:0007669"/>
    <property type="project" value="TreeGrafter"/>
</dbReference>
<dbReference type="SUPFAM" id="SSF52266">
    <property type="entry name" value="SGNH hydrolase"/>
    <property type="match status" value="1"/>
</dbReference>
<comment type="caution">
    <text evidence="3">The sequence shown here is derived from an EMBL/GenBank/DDBJ whole genome shotgun (WGS) entry which is preliminary data.</text>
</comment>
<dbReference type="Gene3D" id="2.60.120.260">
    <property type="entry name" value="Galactose-binding domain-like"/>
    <property type="match status" value="1"/>
</dbReference>
<evidence type="ECO:0000313" key="4">
    <source>
        <dbReference type="Proteomes" id="UP000525652"/>
    </source>
</evidence>
<feature type="domain" description="Sialate O-acetylesterase" evidence="2">
    <location>
        <begin position="548"/>
        <end position="655"/>
    </location>
</feature>
<dbReference type="Pfam" id="PF03629">
    <property type="entry name" value="SASA"/>
    <property type="match status" value="1"/>
</dbReference>
<reference evidence="3 4" key="1">
    <citation type="submission" date="2020-07" db="EMBL/GenBank/DDBJ databases">
        <authorList>
            <person name="Feng X."/>
        </authorList>
    </citation>
    <scope>NUCLEOTIDE SEQUENCE [LARGE SCALE GENOMIC DNA]</scope>
    <source>
        <strain evidence="3 4">JCM14086</strain>
    </source>
</reference>
<dbReference type="InterPro" id="IPR005181">
    <property type="entry name" value="SASA"/>
</dbReference>
<dbReference type="Gene3D" id="3.40.50.1110">
    <property type="entry name" value="SGNH hydrolase"/>
    <property type="match status" value="1"/>
</dbReference>
<keyword evidence="1" id="KW-0378">Hydrolase</keyword>
<keyword evidence="4" id="KW-1185">Reference proteome</keyword>
<gene>
    <name evidence="3" type="ORF">H5P30_12555</name>
</gene>
<proteinExistence type="predicted"/>
<dbReference type="Proteomes" id="UP000525652">
    <property type="component" value="Unassembled WGS sequence"/>
</dbReference>
<dbReference type="AlphaFoldDB" id="A0A7X1AZ16"/>
<dbReference type="EMBL" id="JACHVA010000101">
    <property type="protein sequence ID" value="MBC2602605.1"/>
    <property type="molecule type" value="Genomic_DNA"/>
</dbReference>
<sequence length="780" mass="87710">MKSIEMQILQPGWILFGLSLLSGLSANGERITRYGWDYDRADFRESEEEIALHRSEDKRIPLTGWADYAFEVPEAGWYELWFAGAPPEWNRDVFIDGETVSRLGFSSQEEDVDEASNQDRPFFKELNVYLTEGEHTLRYQRYSFPGYIPFVWELRPAEGRPESSVRMVVDGSRIAHPGDSIPVTLIGGNAFRETRYELWLEDQMTDGKIALGEMAFPVSDRPLRKEFLIELPEKVGLYHVLASVDGEMLRPSDLKGGYLMAAEDLGDPELPSSTKFAFAGLFSNAAVLQRGKELPIWGWSQPRENVRVTLAETTIETEADENGLWQVIFPPMEAGGPFDLEAESGGETIRSTGILVGEVWLLSGQSNMGGPILQSTGGTEVAREADYPEVRLGSVFGTEVDSGEKRIRVSWQDADSGGDPQMMKNWLAIHLAFGIRIHEELGIPVGLVRANRGGTYISTWSSMDLHRSLPSYEEFLEGHESMEQENVLEIIHLGKTAGKIRKWKARVEKAEEEGKPPPKEPKITVKMKRNNEPALHWDGLIEPMIPFAMRGVLWYQGESDSAMANAYRERFPAMIESWREAWGESEWPFYFVQVAYGKGALYEGEPGDFQGAEIKEMQRRTLSVPNTAMVVTDDLMTPEDGVHYHDKLPVGYRLALAALANAYGMDIEYSGPLYREMMIEDGQIRLYFDHSEGLQAKDGDLGGFAMAGADRQWVWANARVDGETVVVSHPDVLEPKAVRYSWAERPSGGNLVNQEGLPAAVFRTDDWPMVTEGVDWVQKH</sequence>
<organism evidence="3 4">
    <name type="scientific">Puniceicoccus vermicola</name>
    <dbReference type="NCBI Taxonomy" id="388746"/>
    <lineage>
        <taxon>Bacteria</taxon>
        <taxon>Pseudomonadati</taxon>
        <taxon>Verrucomicrobiota</taxon>
        <taxon>Opitutia</taxon>
        <taxon>Puniceicoccales</taxon>
        <taxon>Puniceicoccaceae</taxon>
        <taxon>Puniceicoccus</taxon>
    </lineage>
</organism>
<dbReference type="InterPro" id="IPR039329">
    <property type="entry name" value="SIAE"/>
</dbReference>
<dbReference type="InterPro" id="IPR036514">
    <property type="entry name" value="SGNH_hydro_sf"/>
</dbReference>
<dbReference type="PANTHER" id="PTHR22901:SF0">
    <property type="entry name" value="SIALATE O-ACETYLESTERASE"/>
    <property type="match status" value="1"/>
</dbReference>
<evidence type="ECO:0000313" key="3">
    <source>
        <dbReference type="EMBL" id="MBC2602605.1"/>
    </source>
</evidence>
<dbReference type="PANTHER" id="PTHR22901">
    <property type="entry name" value="SIALATE O-ACETYLESTERASE"/>
    <property type="match status" value="1"/>
</dbReference>